<accession>A0A8J7GLS6</accession>
<sequence>MMAAVELEPTAADLASIEAEWPVIELELELTGLELKRLGRPASDVELRRERHLVRQILAARLAWATSVAGDLVELEEVA</sequence>
<dbReference type="AlphaFoldDB" id="A0A8J7GLS6"/>
<keyword evidence="2" id="KW-1185">Reference proteome</keyword>
<name>A0A8J7GLS6_9ACTN</name>
<protein>
    <submittedName>
        <fullName evidence="1">Uncharacterized protein</fullName>
    </submittedName>
</protein>
<dbReference type="EMBL" id="JADOUF010000001">
    <property type="protein sequence ID" value="MBG6139282.1"/>
    <property type="molecule type" value="Genomic_DNA"/>
</dbReference>
<gene>
    <name evidence="1" type="ORF">IW245_005476</name>
</gene>
<dbReference type="Proteomes" id="UP000622552">
    <property type="component" value="Unassembled WGS sequence"/>
</dbReference>
<dbReference type="InterPro" id="IPR046251">
    <property type="entry name" value="DUF6284"/>
</dbReference>
<reference evidence="1" key="1">
    <citation type="submission" date="2020-11" db="EMBL/GenBank/DDBJ databases">
        <title>Sequencing the genomes of 1000 actinobacteria strains.</title>
        <authorList>
            <person name="Klenk H.-P."/>
        </authorList>
    </citation>
    <scope>NUCLEOTIDE SEQUENCE</scope>
    <source>
        <strain evidence="1">DSM 45356</strain>
    </source>
</reference>
<evidence type="ECO:0000313" key="2">
    <source>
        <dbReference type="Proteomes" id="UP000622552"/>
    </source>
</evidence>
<comment type="caution">
    <text evidence="1">The sequence shown here is derived from an EMBL/GenBank/DDBJ whole genome shotgun (WGS) entry which is preliminary data.</text>
</comment>
<organism evidence="1 2">
    <name type="scientific">Longispora fulva</name>
    <dbReference type="NCBI Taxonomy" id="619741"/>
    <lineage>
        <taxon>Bacteria</taxon>
        <taxon>Bacillati</taxon>
        <taxon>Actinomycetota</taxon>
        <taxon>Actinomycetes</taxon>
        <taxon>Micromonosporales</taxon>
        <taxon>Micromonosporaceae</taxon>
        <taxon>Longispora</taxon>
    </lineage>
</organism>
<dbReference type="Pfam" id="PF19801">
    <property type="entry name" value="DUF6284"/>
    <property type="match status" value="1"/>
</dbReference>
<evidence type="ECO:0000313" key="1">
    <source>
        <dbReference type="EMBL" id="MBG6139282.1"/>
    </source>
</evidence>
<proteinExistence type="predicted"/>